<comment type="similarity">
    <text evidence="2">Belongs to the peptidase S1 family. CLIP subfamily.</text>
</comment>
<feature type="signal peptide" evidence="3">
    <location>
        <begin position="1"/>
        <end position="20"/>
    </location>
</feature>
<feature type="chain" id="PRO_5043664202" description="Peptidase S1 domain-containing protein" evidence="3">
    <location>
        <begin position="21"/>
        <end position="265"/>
    </location>
</feature>
<keyword evidence="6" id="KW-1185">Reference proteome</keyword>
<keyword evidence="3" id="KW-0732">Signal</keyword>
<reference evidence="5 6" key="1">
    <citation type="journal article" date="2021" name="J. Hered.">
        <title>A chromosome-level genome assembly of the parasitoid wasp, Cotesia glomerata (Hymenoptera: Braconidae).</title>
        <authorList>
            <person name="Pinto B.J."/>
            <person name="Weis J.J."/>
            <person name="Gamble T."/>
            <person name="Ode P.J."/>
            <person name="Paul R."/>
            <person name="Zaspel J.M."/>
        </authorList>
    </citation>
    <scope>NUCLEOTIDE SEQUENCE [LARGE SCALE GENOMIC DNA]</scope>
    <source>
        <strain evidence="5">CgM1</strain>
    </source>
</reference>
<dbReference type="InterPro" id="IPR001254">
    <property type="entry name" value="Trypsin_dom"/>
</dbReference>
<dbReference type="Pfam" id="PF00089">
    <property type="entry name" value="Trypsin"/>
    <property type="match status" value="1"/>
</dbReference>
<sequence>MDTWLAWKMLLVLIINHVKKQHSGIDGVNYGSLIKEDIVLTAASKMPRYSPSQLEVIINWQKTFETICDSRTISFFFYSPNFDENKIKPSDWVLLKLDKPFELYDRVGIIPLADKSYQWDPEDCFIYRWMPVKTKYKVESGYIIEEGFLHREYRVSLTPGSSGLYDKEMGKLPDSLDCIIEFCYGTIDEEKIFTNISFVGSPIVCKLVDQDQYLQVGLTTFVGQWIAYPNEDHFDFEDITEYNEASFVDLTEDFDEYIVPTVLTD</sequence>
<proteinExistence type="inferred from homology"/>
<evidence type="ECO:0000256" key="3">
    <source>
        <dbReference type="SAM" id="SignalP"/>
    </source>
</evidence>
<name>A0AAV7IPM0_COTGL</name>
<dbReference type="Gene3D" id="2.40.10.10">
    <property type="entry name" value="Trypsin-like serine proteases"/>
    <property type="match status" value="1"/>
</dbReference>
<evidence type="ECO:0000256" key="2">
    <source>
        <dbReference type="ARBA" id="ARBA00024195"/>
    </source>
</evidence>
<dbReference type="SUPFAM" id="SSF50494">
    <property type="entry name" value="Trypsin-like serine proteases"/>
    <property type="match status" value="1"/>
</dbReference>
<dbReference type="GO" id="GO:0006508">
    <property type="term" value="P:proteolysis"/>
    <property type="evidence" value="ECO:0007669"/>
    <property type="project" value="InterPro"/>
</dbReference>
<dbReference type="InterPro" id="IPR051487">
    <property type="entry name" value="Ser/Thr_Proteases_Immune/Dev"/>
</dbReference>
<dbReference type="Proteomes" id="UP000826195">
    <property type="component" value="Unassembled WGS sequence"/>
</dbReference>
<dbReference type="InterPro" id="IPR009003">
    <property type="entry name" value="Peptidase_S1_PA"/>
</dbReference>
<dbReference type="PANTHER" id="PTHR24256">
    <property type="entry name" value="TRYPTASE-RELATED"/>
    <property type="match status" value="1"/>
</dbReference>
<organism evidence="5 6">
    <name type="scientific">Cotesia glomerata</name>
    <name type="common">Lepidopteran parasitic wasp</name>
    <name type="synonym">Apanteles glomeratus</name>
    <dbReference type="NCBI Taxonomy" id="32391"/>
    <lineage>
        <taxon>Eukaryota</taxon>
        <taxon>Metazoa</taxon>
        <taxon>Ecdysozoa</taxon>
        <taxon>Arthropoda</taxon>
        <taxon>Hexapoda</taxon>
        <taxon>Insecta</taxon>
        <taxon>Pterygota</taxon>
        <taxon>Neoptera</taxon>
        <taxon>Endopterygota</taxon>
        <taxon>Hymenoptera</taxon>
        <taxon>Apocrita</taxon>
        <taxon>Ichneumonoidea</taxon>
        <taxon>Braconidae</taxon>
        <taxon>Microgastrinae</taxon>
        <taxon>Cotesia</taxon>
    </lineage>
</organism>
<protein>
    <recommendedName>
        <fullName evidence="4">Peptidase S1 domain-containing protein</fullName>
    </recommendedName>
</protein>
<comment type="caution">
    <text evidence="5">The sequence shown here is derived from an EMBL/GenBank/DDBJ whole genome shotgun (WGS) entry which is preliminary data.</text>
</comment>
<dbReference type="EMBL" id="JAHXZJ010001119">
    <property type="protein sequence ID" value="KAH0554555.1"/>
    <property type="molecule type" value="Genomic_DNA"/>
</dbReference>
<evidence type="ECO:0000313" key="6">
    <source>
        <dbReference type="Proteomes" id="UP000826195"/>
    </source>
</evidence>
<dbReference type="InterPro" id="IPR043504">
    <property type="entry name" value="Peptidase_S1_PA_chymotrypsin"/>
</dbReference>
<feature type="domain" description="Peptidase S1" evidence="4">
    <location>
        <begin position="31"/>
        <end position="129"/>
    </location>
</feature>
<accession>A0AAV7IPM0</accession>
<gene>
    <name evidence="5" type="ORF">KQX54_011320</name>
</gene>
<evidence type="ECO:0000313" key="5">
    <source>
        <dbReference type="EMBL" id="KAH0554555.1"/>
    </source>
</evidence>
<evidence type="ECO:0000259" key="4">
    <source>
        <dbReference type="Pfam" id="PF00089"/>
    </source>
</evidence>
<dbReference type="AlphaFoldDB" id="A0AAV7IPM0"/>
<keyword evidence="1" id="KW-1015">Disulfide bond</keyword>
<dbReference type="GO" id="GO:0004252">
    <property type="term" value="F:serine-type endopeptidase activity"/>
    <property type="evidence" value="ECO:0007669"/>
    <property type="project" value="InterPro"/>
</dbReference>
<evidence type="ECO:0000256" key="1">
    <source>
        <dbReference type="ARBA" id="ARBA00023157"/>
    </source>
</evidence>